<reference evidence="1 2" key="1">
    <citation type="submission" date="2015-04" db="EMBL/GenBank/DDBJ databases">
        <title>The draft genome sequence of Fusarium langsethiae, a T-2/HT-2 mycotoxin producer.</title>
        <authorList>
            <person name="Lysoe E."/>
            <person name="Divon H.H."/>
            <person name="Terzi V."/>
            <person name="Orru L."/>
            <person name="Lamontanara A."/>
            <person name="Kolseth A.-K."/>
            <person name="Frandsen R.J."/>
            <person name="Nielsen K."/>
            <person name="Thrane U."/>
        </authorList>
    </citation>
    <scope>NUCLEOTIDE SEQUENCE [LARGE SCALE GENOMIC DNA]</scope>
    <source>
        <strain evidence="1 2">Fl201059</strain>
    </source>
</reference>
<dbReference type="AlphaFoldDB" id="A0A0M9ESG2"/>
<proteinExistence type="predicted"/>
<dbReference type="Proteomes" id="UP000037904">
    <property type="component" value="Unassembled WGS sequence"/>
</dbReference>
<protein>
    <recommendedName>
        <fullName evidence="3">DUF3500 domain-containing protein</fullName>
    </recommendedName>
</protein>
<accession>A0A0M9ESG2</accession>
<sequence length="406" mass="47189">MSQPGHGEGFRQYLPDLNQPRFQDMKKQDAYKYAENFKKNGQPPWLHGLYLHWRKLFNEPYQGITSDGVVRDGLFELQEEGIPIESIVKAANSLCNSLSEGQKHKTFYHIDSIRLDEVTDDLRTKVLKVLELTLSAEGYEKAIGAMRVNHFLGELVESPSIMNEFSYNFALFGDPSTTRPWGFSFYGHHLCLNVFLYRSQIVVSPWFTGAEPNLIDDGPYKGTRILHREEDLGLRLMQGLSPEQQKAAQVYELMKDPAMPHARWNHDDQRHLCGAYRDNRVVPYEGIVVSGMTDEQQRYVLDIANEFLLYLPATARQIRLEQIKKWFHETHFCWIGGYKDEDPFYYRIQSPVAIFEFDHHSGVFLNNQEPAKFHIHTLLRTPNKGDYGMALRPLIPGVEQKYLWEE</sequence>
<organism evidence="1 2">
    <name type="scientific">Fusarium langsethiae</name>
    <dbReference type="NCBI Taxonomy" id="179993"/>
    <lineage>
        <taxon>Eukaryota</taxon>
        <taxon>Fungi</taxon>
        <taxon>Dikarya</taxon>
        <taxon>Ascomycota</taxon>
        <taxon>Pezizomycotina</taxon>
        <taxon>Sordariomycetes</taxon>
        <taxon>Hypocreomycetidae</taxon>
        <taxon>Hypocreales</taxon>
        <taxon>Nectriaceae</taxon>
        <taxon>Fusarium</taxon>
    </lineage>
</organism>
<dbReference type="PANTHER" id="PTHR37489:SF1">
    <property type="entry name" value="DUF3500 DOMAIN-CONTAINING PROTEIN"/>
    <property type="match status" value="1"/>
</dbReference>
<evidence type="ECO:0000313" key="1">
    <source>
        <dbReference type="EMBL" id="KPA38949.1"/>
    </source>
</evidence>
<dbReference type="PANTHER" id="PTHR37489">
    <property type="entry name" value="DUF3500 DOMAIN-CONTAINING PROTEIN"/>
    <property type="match status" value="1"/>
</dbReference>
<name>A0A0M9ESG2_FUSLA</name>
<evidence type="ECO:0000313" key="2">
    <source>
        <dbReference type="Proteomes" id="UP000037904"/>
    </source>
</evidence>
<comment type="caution">
    <text evidence="1">The sequence shown here is derived from an EMBL/GenBank/DDBJ whole genome shotgun (WGS) entry which is preliminary data.</text>
</comment>
<dbReference type="Pfam" id="PF12006">
    <property type="entry name" value="DUF3500"/>
    <property type="match status" value="1"/>
</dbReference>
<evidence type="ECO:0008006" key="3">
    <source>
        <dbReference type="Google" id="ProtNLM"/>
    </source>
</evidence>
<gene>
    <name evidence="1" type="ORF">FLAG1_08187</name>
</gene>
<dbReference type="InterPro" id="IPR021889">
    <property type="entry name" value="DUF3500"/>
</dbReference>
<dbReference type="EMBL" id="JXCE01000231">
    <property type="protein sequence ID" value="KPA38949.1"/>
    <property type="molecule type" value="Genomic_DNA"/>
</dbReference>
<keyword evidence="2" id="KW-1185">Reference proteome</keyword>